<proteinExistence type="predicted"/>
<dbReference type="AlphaFoldDB" id="A0AAV0R4H4"/>
<dbReference type="Proteomes" id="UP001154282">
    <property type="component" value="Unassembled WGS sequence"/>
</dbReference>
<reference evidence="1" key="1">
    <citation type="submission" date="2022-08" db="EMBL/GenBank/DDBJ databases">
        <authorList>
            <person name="Gutierrez-Valencia J."/>
        </authorList>
    </citation>
    <scope>NUCLEOTIDE SEQUENCE</scope>
</reference>
<gene>
    <name evidence="1" type="ORF">LITE_LOCUS46271</name>
</gene>
<name>A0AAV0R4H4_9ROSI</name>
<sequence>MNNIESRLRPCSLSFSFPVFCFNVINLATKTRNLVYFSFRFLFVSNYENIKWQLPAVFGNDKMLFSPVC</sequence>
<evidence type="ECO:0000313" key="2">
    <source>
        <dbReference type="Proteomes" id="UP001154282"/>
    </source>
</evidence>
<dbReference type="EMBL" id="CAMGYJ010000010">
    <property type="protein sequence ID" value="CAI0552121.1"/>
    <property type="molecule type" value="Genomic_DNA"/>
</dbReference>
<protein>
    <submittedName>
        <fullName evidence="1">Uncharacterized protein</fullName>
    </submittedName>
</protein>
<keyword evidence="2" id="KW-1185">Reference proteome</keyword>
<organism evidence="1 2">
    <name type="scientific">Linum tenue</name>
    <dbReference type="NCBI Taxonomy" id="586396"/>
    <lineage>
        <taxon>Eukaryota</taxon>
        <taxon>Viridiplantae</taxon>
        <taxon>Streptophyta</taxon>
        <taxon>Embryophyta</taxon>
        <taxon>Tracheophyta</taxon>
        <taxon>Spermatophyta</taxon>
        <taxon>Magnoliopsida</taxon>
        <taxon>eudicotyledons</taxon>
        <taxon>Gunneridae</taxon>
        <taxon>Pentapetalae</taxon>
        <taxon>rosids</taxon>
        <taxon>fabids</taxon>
        <taxon>Malpighiales</taxon>
        <taxon>Linaceae</taxon>
        <taxon>Linum</taxon>
    </lineage>
</organism>
<feature type="non-terminal residue" evidence="1">
    <location>
        <position position="69"/>
    </location>
</feature>
<accession>A0AAV0R4H4</accession>
<comment type="caution">
    <text evidence="1">The sequence shown here is derived from an EMBL/GenBank/DDBJ whole genome shotgun (WGS) entry which is preliminary data.</text>
</comment>
<evidence type="ECO:0000313" key="1">
    <source>
        <dbReference type="EMBL" id="CAI0552121.1"/>
    </source>
</evidence>